<proteinExistence type="predicted"/>
<evidence type="ECO:0000259" key="2">
    <source>
        <dbReference type="PROSITE" id="PS51725"/>
    </source>
</evidence>
<protein>
    <submittedName>
        <fullName evidence="3">CosX</fullName>
    </submittedName>
</protein>
<gene>
    <name evidence="3" type="primary">cosX</name>
</gene>
<reference evidence="3" key="1">
    <citation type="journal article" date="2006" name="Appl. Microbiol. Biotechnol.">
        <title>Insights in the glycosylation steps during biosynthesis of the antitumor anthracycline cosmomycin: characterization of two glycosyltransferase genes.</title>
        <authorList>
            <person name="Garrido L.M."/>
            <person name="Lombo F."/>
            <person name="Baig I."/>
            <person name="Nur-E-Alam M."/>
            <person name="Furlan R.L."/>
            <person name="Borda C.C."/>
            <person name="Brana A."/>
            <person name="Mendez C."/>
            <person name="Salas J.A."/>
            <person name="Rohr J."/>
            <person name="Padilla G."/>
        </authorList>
    </citation>
    <scope>NUCLEOTIDE SEQUENCE</scope>
    <source>
        <strain evidence="3">DAUFPE 5622</strain>
    </source>
</reference>
<dbReference type="AlphaFoldDB" id="Q2PZS0"/>
<feature type="region of interest" description="Disordered" evidence="1">
    <location>
        <begin position="1"/>
        <end position="23"/>
    </location>
</feature>
<name>Q2PZS0_9ACTN</name>
<evidence type="ECO:0000256" key="1">
    <source>
        <dbReference type="SAM" id="MobiDB-lite"/>
    </source>
</evidence>
<dbReference type="PROSITE" id="PS51725">
    <property type="entry name" value="ABM"/>
    <property type="match status" value="1"/>
</dbReference>
<evidence type="ECO:0000313" key="3">
    <source>
        <dbReference type="EMBL" id="ABC00737.1"/>
    </source>
</evidence>
<organism evidence="3">
    <name type="scientific">Streptomyces olindensis</name>
    <dbReference type="NCBI Taxonomy" id="358823"/>
    <lineage>
        <taxon>Bacteria</taxon>
        <taxon>Bacillati</taxon>
        <taxon>Actinomycetota</taxon>
        <taxon>Actinomycetes</taxon>
        <taxon>Kitasatosporales</taxon>
        <taxon>Streptomycetaceae</taxon>
        <taxon>Streptomyces</taxon>
    </lineage>
</organism>
<dbReference type="EMBL" id="DQ280500">
    <property type="protein sequence ID" value="ABC00737.1"/>
    <property type="molecule type" value="Genomic_DNA"/>
</dbReference>
<dbReference type="Gene3D" id="3.30.70.100">
    <property type="match status" value="1"/>
</dbReference>
<dbReference type="Pfam" id="PF03992">
    <property type="entry name" value="ABM"/>
    <property type="match status" value="1"/>
</dbReference>
<sequence length="117" mass="12980">MRSTDPMSADQPGPASGGPATFVNSFTLRTTPEEFEDVFARTARFMERQPGFLGYTLVRHLEQPHSYVNIARWADVASFRAAVGQSDFRPHAEALRAISTSSSNLYLERRSATGEAR</sequence>
<dbReference type="InterPro" id="IPR007138">
    <property type="entry name" value="ABM_dom"/>
</dbReference>
<dbReference type="InterPro" id="IPR011008">
    <property type="entry name" value="Dimeric_a/b-barrel"/>
</dbReference>
<dbReference type="SUPFAM" id="SSF54909">
    <property type="entry name" value="Dimeric alpha+beta barrel"/>
    <property type="match status" value="1"/>
</dbReference>
<feature type="domain" description="ABM" evidence="2">
    <location>
        <begin position="20"/>
        <end position="107"/>
    </location>
</feature>
<accession>Q2PZS0</accession>